<evidence type="ECO:0000259" key="2">
    <source>
        <dbReference type="Pfam" id="PF25821"/>
    </source>
</evidence>
<protein>
    <recommendedName>
        <fullName evidence="2">DUF7950 domain-containing protein</fullName>
    </recommendedName>
</protein>
<dbReference type="EMBL" id="EQ973773">
    <property type="protein sequence ID" value="EEF51828.1"/>
    <property type="molecule type" value="Genomic_DNA"/>
</dbReference>
<dbReference type="Proteomes" id="UP000008311">
    <property type="component" value="Unassembled WGS sequence"/>
</dbReference>
<dbReference type="eggNOG" id="ENOG502RNZZ">
    <property type="taxonomic scope" value="Eukaryota"/>
</dbReference>
<gene>
    <name evidence="3" type="ORF">RCOM_1506910</name>
</gene>
<evidence type="ECO:0000313" key="3">
    <source>
        <dbReference type="EMBL" id="EEF51828.1"/>
    </source>
</evidence>
<dbReference type="InterPro" id="IPR057710">
    <property type="entry name" value="DUF7950"/>
</dbReference>
<name>B9RAK1_RICCO</name>
<dbReference type="OrthoDB" id="1898295at2759"/>
<dbReference type="Pfam" id="PF25821">
    <property type="entry name" value="DUF7950"/>
    <property type="match status" value="1"/>
</dbReference>
<dbReference type="FunCoup" id="B9RAK1">
    <property type="interactions" value="17"/>
</dbReference>
<proteinExistence type="predicted"/>
<reference evidence="4" key="1">
    <citation type="journal article" date="2010" name="Nat. Biotechnol.">
        <title>Draft genome sequence of the oilseed species Ricinus communis.</title>
        <authorList>
            <person name="Chan A.P."/>
            <person name="Crabtree J."/>
            <person name="Zhao Q."/>
            <person name="Lorenzi H."/>
            <person name="Orvis J."/>
            <person name="Puiu D."/>
            <person name="Melake-Berhan A."/>
            <person name="Jones K.M."/>
            <person name="Redman J."/>
            <person name="Chen G."/>
            <person name="Cahoon E.B."/>
            <person name="Gedil M."/>
            <person name="Stanke M."/>
            <person name="Haas B.J."/>
            <person name="Wortman J.R."/>
            <person name="Fraser-Liggett C.M."/>
            <person name="Ravel J."/>
            <person name="Rabinowicz P.D."/>
        </authorList>
    </citation>
    <scope>NUCLEOTIDE SEQUENCE [LARGE SCALE GENOMIC DNA]</scope>
    <source>
        <strain evidence="4">cv. Hale</strain>
    </source>
</reference>
<evidence type="ECO:0000256" key="1">
    <source>
        <dbReference type="SAM" id="MobiDB-lite"/>
    </source>
</evidence>
<dbReference type="PANTHER" id="PTHR33595">
    <property type="entry name" value="VON WILLEBRAND FACTOR A DOMAIN PROTEIN"/>
    <property type="match status" value="1"/>
</dbReference>
<sequence>MDGRGGCCIARYGGGGGEGSAGYDMSTIDRIMLKFRPIAPKPANTFSSSPEIDEVGSRSSRGKRRCNKTNGNNTNNKRCKNGNNNRKKKVLSEEKVGTAVVTLPLLPETPDLLSPKQGKSGPTWLSFGSNNGNGTHHGTMLFGMSVDHQNVVTHPQIMRVVMGSCVTVECITDTWVNLDGLGGTDEEKRMNLERDTCPGFISDGFGRVTWTNEAYKKMAGQGEDWRRGEVVVWLVMKDKVTVMEAERVGNNRAWTCKVRVQNQSTCRNVKERRSITVPCDVWRMDSGGFAWRLDVKAALSLGW</sequence>
<accession>B9RAK1</accession>
<feature type="region of interest" description="Disordered" evidence="1">
    <location>
        <begin position="41"/>
        <end position="87"/>
    </location>
</feature>
<dbReference type="KEGG" id="rcu:8266341"/>
<dbReference type="PANTHER" id="PTHR33595:SF7">
    <property type="entry name" value="OS12G0242500 PROTEIN"/>
    <property type="match status" value="1"/>
</dbReference>
<feature type="compositionally biased region" description="Basic residues" evidence="1">
    <location>
        <begin position="77"/>
        <end position="87"/>
    </location>
</feature>
<keyword evidence="4" id="KW-1185">Reference proteome</keyword>
<evidence type="ECO:0000313" key="4">
    <source>
        <dbReference type="Proteomes" id="UP000008311"/>
    </source>
</evidence>
<dbReference type="STRING" id="3988.B9RAK1"/>
<organism evidence="3 4">
    <name type="scientific">Ricinus communis</name>
    <name type="common">Castor bean</name>
    <dbReference type="NCBI Taxonomy" id="3988"/>
    <lineage>
        <taxon>Eukaryota</taxon>
        <taxon>Viridiplantae</taxon>
        <taxon>Streptophyta</taxon>
        <taxon>Embryophyta</taxon>
        <taxon>Tracheophyta</taxon>
        <taxon>Spermatophyta</taxon>
        <taxon>Magnoliopsida</taxon>
        <taxon>eudicotyledons</taxon>
        <taxon>Gunneridae</taxon>
        <taxon>Pentapetalae</taxon>
        <taxon>rosids</taxon>
        <taxon>fabids</taxon>
        <taxon>Malpighiales</taxon>
        <taxon>Euphorbiaceae</taxon>
        <taxon>Acalyphoideae</taxon>
        <taxon>Acalypheae</taxon>
        <taxon>Ricinus</taxon>
    </lineage>
</organism>
<dbReference type="AlphaFoldDB" id="B9RAK1"/>
<dbReference type="InParanoid" id="B9RAK1"/>
<feature type="domain" description="DUF7950" evidence="2">
    <location>
        <begin position="163"/>
        <end position="300"/>
    </location>
</feature>